<evidence type="ECO:0000256" key="2">
    <source>
        <dbReference type="ARBA" id="ARBA00022475"/>
    </source>
</evidence>
<comment type="subcellular location">
    <subcellularLocation>
        <location evidence="1">Cell membrane</location>
        <topology evidence="1">Multi-pass membrane protein</topology>
    </subcellularLocation>
</comment>
<keyword evidence="5" id="KW-0472">Membrane</keyword>
<organism evidence="6 7">
    <name type="scientific">Aurantiacibacter gangjinensis</name>
    <dbReference type="NCBI Taxonomy" id="502682"/>
    <lineage>
        <taxon>Bacteria</taxon>
        <taxon>Pseudomonadati</taxon>
        <taxon>Pseudomonadota</taxon>
        <taxon>Alphaproteobacteria</taxon>
        <taxon>Sphingomonadales</taxon>
        <taxon>Erythrobacteraceae</taxon>
        <taxon>Aurantiacibacter</taxon>
    </lineage>
</organism>
<evidence type="ECO:0000313" key="7">
    <source>
        <dbReference type="Proteomes" id="UP000053070"/>
    </source>
</evidence>
<keyword evidence="4" id="KW-1133">Transmembrane helix</keyword>
<reference evidence="6 7" key="1">
    <citation type="submission" date="2015-04" db="EMBL/GenBank/DDBJ databases">
        <title>The draft genome sequence of Erythrobacr gangjinensis K7-2.</title>
        <authorList>
            <person name="Zhuang L."/>
            <person name="Liu Y."/>
            <person name="Shao Z."/>
        </authorList>
    </citation>
    <scope>NUCLEOTIDE SEQUENCE [LARGE SCALE GENOMIC DNA]</scope>
    <source>
        <strain evidence="6 7">K7-2</strain>
    </source>
</reference>
<dbReference type="Proteomes" id="UP000053070">
    <property type="component" value="Unassembled WGS sequence"/>
</dbReference>
<dbReference type="InterPro" id="IPR010432">
    <property type="entry name" value="RDD"/>
</dbReference>
<evidence type="ECO:0000256" key="5">
    <source>
        <dbReference type="ARBA" id="ARBA00023136"/>
    </source>
</evidence>
<keyword evidence="2" id="KW-1003">Cell membrane</keyword>
<keyword evidence="3" id="KW-0812">Transmembrane</keyword>
<evidence type="ECO:0000256" key="3">
    <source>
        <dbReference type="ARBA" id="ARBA00022692"/>
    </source>
</evidence>
<dbReference type="PANTHER" id="PTHR36115">
    <property type="entry name" value="PROLINE-RICH ANTIGEN HOMOLOG-RELATED"/>
    <property type="match status" value="1"/>
</dbReference>
<dbReference type="KEGG" id="egn:BMF35_a0133"/>
<keyword evidence="7" id="KW-1185">Reference proteome</keyword>
<evidence type="ECO:0000313" key="6">
    <source>
        <dbReference type="EMBL" id="KLE33413.1"/>
    </source>
</evidence>
<dbReference type="RefSeq" id="WP_047006261.1">
    <property type="nucleotide sequence ID" value="NZ_CP018097.1"/>
</dbReference>
<name>A0A0G9MVV6_9SPHN</name>
<dbReference type="PANTHER" id="PTHR36115:SF9">
    <property type="entry name" value="LMO1584 PROTEIN"/>
    <property type="match status" value="1"/>
</dbReference>
<dbReference type="Pfam" id="PF06271">
    <property type="entry name" value="RDD"/>
    <property type="match status" value="1"/>
</dbReference>
<evidence type="ECO:0000256" key="4">
    <source>
        <dbReference type="ARBA" id="ARBA00022989"/>
    </source>
</evidence>
<sequence>MDYAGFWIRVGAYIIDGIVLWLVQAVLATMFGVSVATMAGLGTPEAAATGAATLVSLISLVIGIAYFVVLESSNWQATLGKKALGLIVTDEGGNRITWLRALGRYVAKILSAIILLIGFIMVAFTDKKQGLHDIICSTLVLKAQPGQVATDGVFD</sequence>
<comment type="caution">
    <text evidence="6">The sequence shown here is derived from an EMBL/GenBank/DDBJ whole genome shotgun (WGS) entry which is preliminary data.</text>
</comment>
<dbReference type="InterPro" id="IPR051791">
    <property type="entry name" value="Pra-immunoreactive"/>
</dbReference>
<dbReference type="PATRIC" id="fig|502682.8.peg.1159"/>
<accession>A0A0G9MVV6</accession>
<gene>
    <name evidence="6" type="ORF">AAW01_05660</name>
</gene>
<proteinExistence type="predicted"/>
<dbReference type="AlphaFoldDB" id="A0A0G9MVV6"/>
<evidence type="ECO:0000256" key="1">
    <source>
        <dbReference type="ARBA" id="ARBA00004651"/>
    </source>
</evidence>
<dbReference type="EMBL" id="LBHC01000001">
    <property type="protein sequence ID" value="KLE33413.1"/>
    <property type="molecule type" value="Genomic_DNA"/>
</dbReference>
<dbReference type="STRING" id="502682.BMF35_a0133"/>
<dbReference type="GO" id="GO:0005886">
    <property type="term" value="C:plasma membrane"/>
    <property type="evidence" value="ECO:0007669"/>
    <property type="project" value="UniProtKB-SubCell"/>
</dbReference>
<protein>
    <submittedName>
        <fullName evidence="6">Uncharacterized protein</fullName>
    </submittedName>
</protein>